<reference evidence="2 3" key="1">
    <citation type="journal article" date="2004" name="Science">
        <title>The genome of the diatom Thalassiosira pseudonana: ecology, evolution, and metabolism.</title>
        <authorList>
            <person name="Armbrust E.V."/>
            <person name="Berges J.A."/>
            <person name="Bowler C."/>
            <person name="Green B.R."/>
            <person name="Martinez D."/>
            <person name="Putnam N.H."/>
            <person name="Zhou S."/>
            <person name="Allen A.E."/>
            <person name="Apt K.E."/>
            <person name="Bechner M."/>
            <person name="Brzezinski M.A."/>
            <person name="Chaal B.K."/>
            <person name="Chiovitti A."/>
            <person name="Davis A.K."/>
            <person name="Demarest M.S."/>
            <person name="Detter J.C."/>
            <person name="Glavina T."/>
            <person name="Goodstein D."/>
            <person name="Hadi M.Z."/>
            <person name="Hellsten U."/>
            <person name="Hildebrand M."/>
            <person name="Jenkins B.D."/>
            <person name="Jurka J."/>
            <person name="Kapitonov V.V."/>
            <person name="Kroger N."/>
            <person name="Lau W.W."/>
            <person name="Lane T.W."/>
            <person name="Larimer F.W."/>
            <person name="Lippmeier J.C."/>
            <person name="Lucas S."/>
            <person name="Medina M."/>
            <person name="Montsant A."/>
            <person name="Obornik M."/>
            <person name="Parker M.S."/>
            <person name="Palenik B."/>
            <person name="Pazour G.J."/>
            <person name="Richardson P.M."/>
            <person name="Rynearson T.A."/>
            <person name="Saito M.A."/>
            <person name="Schwartz D.C."/>
            <person name="Thamatrakoln K."/>
            <person name="Valentin K."/>
            <person name="Vardi A."/>
            <person name="Wilkerson F.P."/>
            <person name="Rokhsar D.S."/>
        </authorList>
    </citation>
    <scope>NUCLEOTIDE SEQUENCE [LARGE SCALE GENOMIC DNA]</scope>
    <source>
        <strain evidence="2 3">CCMP1335</strain>
    </source>
</reference>
<dbReference type="InterPro" id="IPR045865">
    <property type="entry name" value="ACT-like_dom_sf"/>
</dbReference>
<sequence>MFSLAIRTVISPSPRLVAPIGVKLSASTTNATNTSTTRPFSSPSNKKHLVINTVGTDRPGIVADVTRIITNHGGNVGESRAQLLGGHFSLMMLVEIAEGDMKSLHGDLERGVEGMSTTCFDAVDPRLVEVSPKIGFAGHFKLSGADNPGLVHKLTSALARNSLTIGSMQTFQEEAPFGGTELFTMEGKAVAYQPLASNFDWKKIKEELVEMGESMNCDVEFSDVTGDSIRN</sequence>
<dbReference type="GeneID" id="7451825"/>
<dbReference type="RefSeq" id="XP_002297198.1">
    <property type="nucleotide sequence ID" value="XM_002297162.1"/>
</dbReference>
<evidence type="ECO:0000313" key="2">
    <source>
        <dbReference type="EMBL" id="EED86523.1"/>
    </source>
</evidence>
<dbReference type="SUPFAM" id="SSF55021">
    <property type="entry name" value="ACT-like"/>
    <property type="match status" value="2"/>
</dbReference>
<dbReference type="KEGG" id="tps:THAPSDRAFT_11331"/>
<dbReference type="eggNOG" id="ENOG502SBEX">
    <property type="taxonomic scope" value="Eukaryota"/>
</dbReference>
<dbReference type="InParanoid" id="B8LDQ5"/>
<gene>
    <name evidence="2" type="ORF">THAPSDRAFT_11331</name>
</gene>
<dbReference type="PANTHER" id="PTHR34875">
    <property type="entry name" value="UPF0237 PROTEIN MJ1558"/>
    <property type="match status" value="1"/>
</dbReference>
<dbReference type="OMA" id="GADNPGI"/>
<dbReference type="InterPro" id="IPR050990">
    <property type="entry name" value="UPF0237/GcvR_regulator"/>
</dbReference>
<dbReference type="InterPro" id="IPR002912">
    <property type="entry name" value="ACT_dom"/>
</dbReference>
<dbReference type="PROSITE" id="PS51671">
    <property type="entry name" value="ACT"/>
    <property type="match status" value="1"/>
</dbReference>
<dbReference type="PANTHER" id="PTHR34875:SF6">
    <property type="entry name" value="UPF0237 PROTEIN MJ1558"/>
    <property type="match status" value="1"/>
</dbReference>
<name>B8LDQ5_THAPS</name>
<organism evidence="2 3">
    <name type="scientific">Thalassiosira pseudonana</name>
    <name type="common">Marine diatom</name>
    <name type="synonym">Cyclotella nana</name>
    <dbReference type="NCBI Taxonomy" id="35128"/>
    <lineage>
        <taxon>Eukaryota</taxon>
        <taxon>Sar</taxon>
        <taxon>Stramenopiles</taxon>
        <taxon>Ochrophyta</taxon>
        <taxon>Bacillariophyta</taxon>
        <taxon>Coscinodiscophyceae</taxon>
        <taxon>Thalassiosirophycidae</taxon>
        <taxon>Thalassiosirales</taxon>
        <taxon>Thalassiosiraceae</taxon>
        <taxon>Thalassiosira</taxon>
    </lineage>
</organism>
<proteinExistence type="predicted"/>
<dbReference type="EMBL" id="DS999421">
    <property type="protein sequence ID" value="EED86523.1"/>
    <property type="molecule type" value="Genomic_DNA"/>
</dbReference>
<reference evidence="2 3" key="2">
    <citation type="journal article" date="2008" name="Nature">
        <title>The Phaeodactylum genome reveals the evolutionary history of diatom genomes.</title>
        <authorList>
            <person name="Bowler C."/>
            <person name="Allen A.E."/>
            <person name="Badger J.H."/>
            <person name="Grimwood J."/>
            <person name="Jabbari K."/>
            <person name="Kuo A."/>
            <person name="Maheswari U."/>
            <person name="Martens C."/>
            <person name="Maumus F."/>
            <person name="Otillar R.P."/>
            <person name="Rayko E."/>
            <person name="Salamov A."/>
            <person name="Vandepoele K."/>
            <person name="Beszteri B."/>
            <person name="Gruber A."/>
            <person name="Heijde M."/>
            <person name="Katinka M."/>
            <person name="Mock T."/>
            <person name="Valentin K."/>
            <person name="Verret F."/>
            <person name="Berges J.A."/>
            <person name="Brownlee C."/>
            <person name="Cadoret J.P."/>
            <person name="Chiovitti A."/>
            <person name="Choi C.J."/>
            <person name="Coesel S."/>
            <person name="De Martino A."/>
            <person name="Detter J.C."/>
            <person name="Durkin C."/>
            <person name="Falciatore A."/>
            <person name="Fournet J."/>
            <person name="Haruta M."/>
            <person name="Huysman M.J."/>
            <person name="Jenkins B.D."/>
            <person name="Jiroutova K."/>
            <person name="Jorgensen R.E."/>
            <person name="Joubert Y."/>
            <person name="Kaplan A."/>
            <person name="Kroger N."/>
            <person name="Kroth P.G."/>
            <person name="La Roche J."/>
            <person name="Lindquist E."/>
            <person name="Lommer M."/>
            <person name="Martin-Jezequel V."/>
            <person name="Lopez P.J."/>
            <person name="Lucas S."/>
            <person name="Mangogna M."/>
            <person name="McGinnis K."/>
            <person name="Medlin L.K."/>
            <person name="Montsant A."/>
            <person name="Oudot-Le Secq M.P."/>
            <person name="Napoli C."/>
            <person name="Obornik M."/>
            <person name="Parker M.S."/>
            <person name="Petit J.L."/>
            <person name="Porcel B.M."/>
            <person name="Poulsen N."/>
            <person name="Robison M."/>
            <person name="Rychlewski L."/>
            <person name="Rynearson T.A."/>
            <person name="Schmutz J."/>
            <person name="Shapiro H."/>
            <person name="Siaut M."/>
            <person name="Stanley M."/>
            <person name="Sussman M.R."/>
            <person name="Taylor A.R."/>
            <person name="Vardi A."/>
            <person name="von Dassow P."/>
            <person name="Vyverman W."/>
            <person name="Willis A."/>
            <person name="Wyrwicz L.S."/>
            <person name="Rokhsar D.S."/>
            <person name="Weissenbach J."/>
            <person name="Armbrust E.V."/>
            <person name="Green B.R."/>
            <person name="Van de Peer Y."/>
            <person name="Grigoriev I.V."/>
        </authorList>
    </citation>
    <scope>NUCLEOTIDE SEQUENCE [LARGE SCALE GENOMIC DNA]</scope>
    <source>
        <strain evidence="2 3">CCMP1335</strain>
    </source>
</reference>
<keyword evidence="3" id="KW-1185">Reference proteome</keyword>
<dbReference type="PaxDb" id="35128-Thaps11331"/>
<evidence type="ECO:0000313" key="3">
    <source>
        <dbReference type="Proteomes" id="UP000001449"/>
    </source>
</evidence>
<accession>B8LDQ5</accession>
<dbReference type="Pfam" id="PF13740">
    <property type="entry name" value="ACT_6"/>
    <property type="match status" value="1"/>
</dbReference>
<dbReference type="HOGENOM" id="CLU_1201958_0_0_1"/>
<feature type="domain" description="ACT" evidence="1">
    <location>
        <begin position="50"/>
        <end position="130"/>
    </location>
</feature>
<protein>
    <recommendedName>
        <fullName evidence="1">ACT domain-containing protein</fullName>
    </recommendedName>
</protein>
<dbReference type="Proteomes" id="UP000001449">
    <property type="component" value="Unassembled WGS sequence"/>
</dbReference>
<dbReference type="Gene3D" id="3.30.70.260">
    <property type="match status" value="2"/>
</dbReference>
<dbReference type="AlphaFoldDB" id="B8LDQ5"/>
<dbReference type="FunFam" id="3.30.70.260:FF:000005">
    <property type="entry name" value="Glycine cleavage system transcriptional repressor"/>
    <property type="match status" value="1"/>
</dbReference>
<evidence type="ECO:0000259" key="1">
    <source>
        <dbReference type="PROSITE" id="PS51671"/>
    </source>
</evidence>